<dbReference type="SUPFAM" id="SSF53850">
    <property type="entry name" value="Periplasmic binding protein-like II"/>
    <property type="match status" value="1"/>
</dbReference>
<protein>
    <submittedName>
        <fullName evidence="2">Extracellular solute-binding protein</fullName>
    </submittedName>
</protein>
<feature type="signal peptide" evidence="1">
    <location>
        <begin position="1"/>
        <end position="27"/>
    </location>
</feature>
<dbReference type="Proteomes" id="UP001493487">
    <property type="component" value="Unassembled WGS sequence"/>
</dbReference>
<sequence>MNRKRFLNTLFASVVAISMLITGCTQKNSKPPEVSATPGENAAEENTAAAAKEPITFSIWPVMFANNIPSGIQEDPVAKDIEAKLGIKMNIDTHPTDEKWKALMASGDLPDIILAPATDMVTLIKSGQVIPLDELVDKYGGDIKQNASEMLKYSQKYLSNNTGDTYFLSSGVEPVNPAITQTPWGLLVGPYLRWDYYKELNYPEIKNFDDYINVVADMLQKHPTNEEGKKNFGFSPWFDAQGVLFQTNTFTGYVLGKEGSGGALVLESNRDGSDVRNMYTTEDSIMWQGVEFWYKVKQKGLMDPDAFTQKNENAQQKANTNQVLASVFSWPLAPTNGYLKGLGHDGKGFTPVPIPMIDAKYAYSIPTPTGLNGRSWAITKNAKNPERAMELINYFFSINGAMTIYNGVEGTDWVLENGKAVLTEKFRQNNGDPDAAVKYGYNKYQNDVGLGPNFINPATNQKLNLLNEKEEEKLALASKNAVEADFVQYYGKEVASEVLPKNRVSGDAFSTSMTGFINSFMPIEVPTDIKRQEGALTAYIEKQLLKVMLAKDDNEFKALKQQTIDQAKKMGVEALYDYYSGEFAKALVQAKEIIKF</sequence>
<name>A0ABV1KSZ9_9BACL</name>
<keyword evidence="3" id="KW-1185">Reference proteome</keyword>
<evidence type="ECO:0000256" key="1">
    <source>
        <dbReference type="SAM" id="SignalP"/>
    </source>
</evidence>
<dbReference type="PANTHER" id="PTHR43649">
    <property type="entry name" value="ARABINOSE-BINDING PROTEIN-RELATED"/>
    <property type="match status" value="1"/>
</dbReference>
<organism evidence="2 3">
    <name type="scientific">Cohnella silvisoli</name>
    <dbReference type="NCBI Taxonomy" id="2873699"/>
    <lineage>
        <taxon>Bacteria</taxon>
        <taxon>Bacillati</taxon>
        <taxon>Bacillota</taxon>
        <taxon>Bacilli</taxon>
        <taxon>Bacillales</taxon>
        <taxon>Paenibacillaceae</taxon>
        <taxon>Cohnella</taxon>
    </lineage>
</organism>
<evidence type="ECO:0000313" key="3">
    <source>
        <dbReference type="Proteomes" id="UP001493487"/>
    </source>
</evidence>
<comment type="caution">
    <text evidence="2">The sequence shown here is derived from an EMBL/GenBank/DDBJ whole genome shotgun (WGS) entry which is preliminary data.</text>
</comment>
<dbReference type="EMBL" id="JASKHM010000006">
    <property type="protein sequence ID" value="MEQ4483240.1"/>
    <property type="molecule type" value="Genomic_DNA"/>
</dbReference>
<dbReference type="InterPro" id="IPR050490">
    <property type="entry name" value="Bact_solute-bd_prot1"/>
</dbReference>
<accession>A0ABV1KSZ9</accession>
<reference evidence="2 3" key="1">
    <citation type="journal article" date="2023" name="Genome Announc.">
        <title>Pan-Genome Analyses of the Genus Cohnella and Proposal of the Novel Species Cohnella silvisoli sp. nov., Isolated from Forest Soil.</title>
        <authorList>
            <person name="Wang C."/>
            <person name="Mao L."/>
            <person name="Bao G."/>
            <person name="Zhu H."/>
        </authorList>
    </citation>
    <scope>NUCLEOTIDE SEQUENCE [LARGE SCALE GENOMIC DNA]</scope>
    <source>
        <strain evidence="2 3">NL03-T5-1</strain>
    </source>
</reference>
<feature type="chain" id="PRO_5047025617" evidence="1">
    <location>
        <begin position="28"/>
        <end position="596"/>
    </location>
</feature>
<dbReference type="Pfam" id="PF01547">
    <property type="entry name" value="SBP_bac_1"/>
    <property type="match status" value="1"/>
</dbReference>
<dbReference type="PROSITE" id="PS51257">
    <property type="entry name" value="PROKAR_LIPOPROTEIN"/>
    <property type="match status" value="1"/>
</dbReference>
<dbReference type="RefSeq" id="WP_232184378.1">
    <property type="nucleotide sequence ID" value="NZ_JAIOAP010000002.1"/>
</dbReference>
<dbReference type="InterPro" id="IPR006059">
    <property type="entry name" value="SBP"/>
</dbReference>
<dbReference type="PANTHER" id="PTHR43649:SF12">
    <property type="entry name" value="DIACETYLCHITOBIOSE BINDING PROTEIN DASA"/>
    <property type="match status" value="1"/>
</dbReference>
<evidence type="ECO:0000313" key="2">
    <source>
        <dbReference type="EMBL" id="MEQ4483240.1"/>
    </source>
</evidence>
<proteinExistence type="predicted"/>
<gene>
    <name evidence="2" type="ORF">QJS35_12640</name>
</gene>
<keyword evidence="1" id="KW-0732">Signal</keyword>
<dbReference type="Gene3D" id="3.40.190.10">
    <property type="entry name" value="Periplasmic binding protein-like II"/>
    <property type="match status" value="2"/>
</dbReference>